<protein>
    <recommendedName>
        <fullName evidence="2">Glycosyl hydrolases family 2 sugar binding domain-containing protein</fullName>
    </recommendedName>
</protein>
<organism evidence="1">
    <name type="scientific">bioreactor metagenome</name>
    <dbReference type="NCBI Taxonomy" id="1076179"/>
    <lineage>
        <taxon>unclassified sequences</taxon>
        <taxon>metagenomes</taxon>
        <taxon>ecological metagenomes</taxon>
    </lineage>
</organism>
<dbReference type="AlphaFoldDB" id="A0A645IJT0"/>
<dbReference type="EMBL" id="VSSQ01116157">
    <property type="protein sequence ID" value="MPN51246.1"/>
    <property type="molecule type" value="Genomic_DNA"/>
</dbReference>
<reference evidence="1" key="1">
    <citation type="submission" date="2019-08" db="EMBL/GenBank/DDBJ databases">
        <authorList>
            <person name="Kucharzyk K."/>
            <person name="Murdoch R.W."/>
            <person name="Higgins S."/>
            <person name="Loffler F."/>
        </authorList>
    </citation>
    <scope>NUCLEOTIDE SEQUENCE</scope>
</reference>
<proteinExistence type="predicted"/>
<comment type="caution">
    <text evidence="1">The sequence shown here is derived from an EMBL/GenBank/DDBJ whole genome shotgun (WGS) entry which is preliminary data.</text>
</comment>
<evidence type="ECO:0008006" key="2">
    <source>
        <dbReference type="Google" id="ProtNLM"/>
    </source>
</evidence>
<dbReference type="InterPro" id="IPR008979">
    <property type="entry name" value="Galactose-bd-like_sf"/>
</dbReference>
<dbReference type="SUPFAM" id="SSF49785">
    <property type="entry name" value="Galactose-binding domain-like"/>
    <property type="match status" value="1"/>
</dbReference>
<dbReference type="Gene3D" id="2.60.120.260">
    <property type="entry name" value="Galactose-binding domain-like"/>
    <property type="match status" value="1"/>
</dbReference>
<name>A0A645IJT0_9ZZZZ</name>
<accession>A0A645IJT0</accession>
<gene>
    <name evidence="1" type="ORF">SDC9_198889</name>
</gene>
<sequence length="108" mass="12194">MKGKPLFLEIDAIDDLDITWFNGVEVGRTREDTPNYWQFRRRYPLPPEAIDWGGKNVVAIQVTDLGGEGGILGAIRITNGESAASQAVLYESSPRNILDFDPNSWRQW</sequence>
<evidence type="ECO:0000313" key="1">
    <source>
        <dbReference type="EMBL" id="MPN51246.1"/>
    </source>
</evidence>